<feature type="transmembrane region" description="Helical" evidence="5">
    <location>
        <begin position="41"/>
        <end position="61"/>
    </location>
</feature>
<dbReference type="Proteomes" id="UP000230002">
    <property type="component" value="Unassembled WGS sequence"/>
</dbReference>
<dbReference type="GO" id="GO:0016020">
    <property type="term" value="C:membrane"/>
    <property type="evidence" value="ECO:0007669"/>
    <property type="project" value="UniProtKB-SubCell"/>
</dbReference>
<comment type="subcellular location">
    <subcellularLocation>
        <location evidence="1">Membrane</location>
    </subcellularLocation>
</comment>
<dbReference type="OrthoDB" id="408954at2759"/>
<accession>A0A2G8RU42</accession>
<keyword evidence="2 5" id="KW-0812">Transmembrane</keyword>
<feature type="transmembrane region" description="Helical" evidence="5">
    <location>
        <begin position="91"/>
        <end position="110"/>
    </location>
</feature>
<evidence type="ECO:0000256" key="3">
    <source>
        <dbReference type="ARBA" id="ARBA00022989"/>
    </source>
</evidence>
<evidence type="ECO:0000313" key="8">
    <source>
        <dbReference type="Proteomes" id="UP000230002"/>
    </source>
</evidence>
<comment type="caution">
    <text evidence="7">The sequence shown here is derived from an EMBL/GenBank/DDBJ whole genome shotgun (WGS) entry which is preliminary data.</text>
</comment>
<dbReference type="GO" id="GO:0008610">
    <property type="term" value="P:lipid biosynthetic process"/>
    <property type="evidence" value="ECO:0007669"/>
    <property type="project" value="InterPro"/>
</dbReference>
<dbReference type="Pfam" id="PF04116">
    <property type="entry name" value="FA_hydroxylase"/>
    <property type="match status" value="1"/>
</dbReference>
<proteinExistence type="predicted"/>
<sequence>MTLMNSTTTFLGPTQLQYLSAQYPIYYAHRVELFDGVPDHYLALAVPVIAYWVLSSFFHLLDISTFKWLDNYRIHDSEEVKSRNLVSRTDVLIAVIFQHVVQTVIGYWWMEEKSTGPQVDHITNMLQLAPAFARLVTLILGEESGQQLLAERGADGLYTLYWWAIPLAKFFFGMFFIDTWQYFLHRAMHMNPWLYKQFHSWHHRLYVPYAFGALYNHPVEGFLLDTAGAGIAEWLGQLSTREAMLLFCISTLKTVDDHCGYRLPWDPLQLASPNNADYHDIHHQVIGIKSNFSQPFFIHWDTILGTRMTRKDIEERRAKQKAKTQ</sequence>
<protein>
    <recommendedName>
        <fullName evidence="6">Fatty acid hydroxylase domain-containing protein</fullName>
    </recommendedName>
</protein>
<dbReference type="GO" id="GO:0005506">
    <property type="term" value="F:iron ion binding"/>
    <property type="evidence" value="ECO:0007669"/>
    <property type="project" value="InterPro"/>
</dbReference>
<evidence type="ECO:0000313" key="7">
    <source>
        <dbReference type="EMBL" id="PIL25031.1"/>
    </source>
</evidence>
<evidence type="ECO:0000256" key="5">
    <source>
        <dbReference type="SAM" id="Phobius"/>
    </source>
</evidence>
<evidence type="ECO:0000256" key="4">
    <source>
        <dbReference type="ARBA" id="ARBA00023136"/>
    </source>
</evidence>
<evidence type="ECO:0000256" key="1">
    <source>
        <dbReference type="ARBA" id="ARBA00004370"/>
    </source>
</evidence>
<gene>
    <name evidence="7" type="ORF">GSI_12919</name>
</gene>
<feature type="transmembrane region" description="Helical" evidence="5">
    <location>
        <begin position="160"/>
        <end position="180"/>
    </location>
</feature>
<dbReference type="InterPro" id="IPR006694">
    <property type="entry name" value="Fatty_acid_hydroxylase"/>
</dbReference>
<dbReference type="PANTHER" id="PTHR11863">
    <property type="entry name" value="STEROL DESATURASE"/>
    <property type="match status" value="1"/>
</dbReference>
<keyword evidence="8" id="KW-1185">Reference proteome</keyword>
<keyword evidence="3 5" id="KW-1133">Transmembrane helix</keyword>
<evidence type="ECO:0000259" key="6">
    <source>
        <dbReference type="Pfam" id="PF04116"/>
    </source>
</evidence>
<dbReference type="AlphaFoldDB" id="A0A2G8RU42"/>
<dbReference type="EMBL" id="AYKW01000056">
    <property type="protein sequence ID" value="PIL25031.1"/>
    <property type="molecule type" value="Genomic_DNA"/>
</dbReference>
<feature type="domain" description="Fatty acid hydroxylase" evidence="6">
    <location>
        <begin position="171"/>
        <end position="306"/>
    </location>
</feature>
<dbReference type="GO" id="GO:0016491">
    <property type="term" value="F:oxidoreductase activity"/>
    <property type="evidence" value="ECO:0007669"/>
    <property type="project" value="InterPro"/>
</dbReference>
<reference evidence="7 8" key="1">
    <citation type="journal article" date="2015" name="Sci. Rep.">
        <title>Chromosome-level genome map provides insights into diverse defense mechanisms in the medicinal fungus Ganoderma sinense.</title>
        <authorList>
            <person name="Zhu Y."/>
            <person name="Xu J."/>
            <person name="Sun C."/>
            <person name="Zhou S."/>
            <person name="Xu H."/>
            <person name="Nelson D.R."/>
            <person name="Qian J."/>
            <person name="Song J."/>
            <person name="Luo H."/>
            <person name="Xiang L."/>
            <person name="Li Y."/>
            <person name="Xu Z."/>
            <person name="Ji A."/>
            <person name="Wang L."/>
            <person name="Lu S."/>
            <person name="Hayward A."/>
            <person name="Sun W."/>
            <person name="Li X."/>
            <person name="Schwartz D.C."/>
            <person name="Wang Y."/>
            <person name="Chen S."/>
        </authorList>
    </citation>
    <scope>NUCLEOTIDE SEQUENCE [LARGE SCALE GENOMIC DNA]</scope>
    <source>
        <strain evidence="7 8">ZZ0214-1</strain>
    </source>
</reference>
<dbReference type="STRING" id="1077348.A0A2G8RU42"/>
<evidence type="ECO:0000256" key="2">
    <source>
        <dbReference type="ARBA" id="ARBA00022692"/>
    </source>
</evidence>
<dbReference type="InterPro" id="IPR050307">
    <property type="entry name" value="Sterol_Desaturase_Related"/>
</dbReference>
<organism evidence="7 8">
    <name type="scientific">Ganoderma sinense ZZ0214-1</name>
    <dbReference type="NCBI Taxonomy" id="1077348"/>
    <lineage>
        <taxon>Eukaryota</taxon>
        <taxon>Fungi</taxon>
        <taxon>Dikarya</taxon>
        <taxon>Basidiomycota</taxon>
        <taxon>Agaricomycotina</taxon>
        <taxon>Agaricomycetes</taxon>
        <taxon>Polyporales</taxon>
        <taxon>Polyporaceae</taxon>
        <taxon>Ganoderma</taxon>
    </lineage>
</organism>
<name>A0A2G8RU42_9APHY</name>
<keyword evidence="4 5" id="KW-0472">Membrane</keyword>